<sequence length="131" mass="14738">MLSPAIRAFLAEPRFAVLATINEDGSPQQTVMWYDLEGDAILMNTADGRVKVNNLRRNPRVSLCVEDGYRYVTISGRACLIEDQERAQADILRLAMRYHGAERARSIAEQFSGQHRITILVTIERVISAGF</sequence>
<dbReference type="InterPro" id="IPR052019">
    <property type="entry name" value="F420H2_bilvrd_red/Heme_oxyg"/>
</dbReference>
<evidence type="ECO:0000313" key="3">
    <source>
        <dbReference type="EMBL" id="HEG91072.1"/>
    </source>
</evidence>
<name>A0A831T8D8_9BACT</name>
<dbReference type="InterPro" id="IPR019920">
    <property type="entry name" value="F420-binding_dom_put"/>
</dbReference>
<evidence type="ECO:0000259" key="2">
    <source>
        <dbReference type="Pfam" id="PF01243"/>
    </source>
</evidence>
<dbReference type="AlphaFoldDB" id="A0A831T8D8"/>
<proteinExistence type="predicted"/>
<dbReference type="NCBIfam" id="TIGR03618">
    <property type="entry name" value="Rv1155_F420"/>
    <property type="match status" value="1"/>
</dbReference>
<dbReference type="Pfam" id="PF01243">
    <property type="entry name" value="PNPOx_N"/>
    <property type="match status" value="1"/>
</dbReference>
<feature type="domain" description="Pyridoxamine 5'-phosphate oxidase N-terminal" evidence="2">
    <location>
        <begin position="3"/>
        <end position="110"/>
    </location>
</feature>
<organism evidence="3">
    <name type="scientific">Thermorudis peleae</name>
    <dbReference type="NCBI Taxonomy" id="1382356"/>
    <lineage>
        <taxon>Bacteria</taxon>
        <taxon>Pseudomonadati</taxon>
        <taxon>Thermomicrobiota</taxon>
        <taxon>Thermomicrobia</taxon>
        <taxon>Thermomicrobia incertae sedis</taxon>
        <taxon>Thermorudis</taxon>
    </lineage>
</organism>
<protein>
    <submittedName>
        <fullName evidence="3">PPOX class F420-dependent oxidoreductase</fullName>
    </submittedName>
</protein>
<dbReference type="InterPro" id="IPR011576">
    <property type="entry name" value="Pyridox_Oxase_N"/>
</dbReference>
<dbReference type="Gene3D" id="2.30.110.10">
    <property type="entry name" value="Electron Transport, Fmn-binding Protein, Chain A"/>
    <property type="match status" value="1"/>
</dbReference>
<dbReference type="GO" id="GO:0005829">
    <property type="term" value="C:cytosol"/>
    <property type="evidence" value="ECO:0007669"/>
    <property type="project" value="TreeGrafter"/>
</dbReference>
<dbReference type="InterPro" id="IPR012349">
    <property type="entry name" value="Split_barrel_FMN-bd"/>
</dbReference>
<gene>
    <name evidence="3" type="ORF">ENP34_06485</name>
</gene>
<evidence type="ECO:0000256" key="1">
    <source>
        <dbReference type="ARBA" id="ARBA00023002"/>
    </source>
</evidence>
<keyword evidence="1" id="KW-0560">Oxidoreductase</keyword>
<dbReference type="PANTHER" id="PTHR35176:SF6">
    <property type="entry name" value="HEME OXYGENASE HI_0854-RELATED"/>
    <property type="match status" value="1"/>
</dbReference>
<reference evidence="3" key="1">
    <citation type="journal article" date="2020" name="mSystems">
        <title>Genome- and Community-Level Interaction Insights into Carbon Utilization and Element Cycling Functions of Hydrothermarchaeota in Hydrothermal Sediment.</title>
        <authorList>
            <person name="Zhou Z."/>
            <person name="Liu Y."/>
            <person name="Xu W."/>
            <person name="Pan J."/>
            <person name="Luo Z.H."/>
            <person name="Li M."/>
        </authorList>
    </citation>
    <scope>NUCLEOTIDE SEQUENCE [LARGE SCALE GENOMIC DNA]</scope>
    <source>
        <strain evidence="3">SpSt-210</strain>
    </source>
</reference>
<accession>A0A831T8D8</accession>
<dbReference type="PANTHER" id="PTHR35176">
    <property type="entry name" value="HEME OXYGENASE HI_0854-RELATED"/>
    <property type="match status" value="1"/>
</dbReference>
<dbReference type="EMBL" id="DSIY01000159">
    <property type="protein sequence ID" value="HEG91072.1"/>
    <property type="molecule type" value="Genomic_DNA"/>
</dbReference>
<comment type="caution">
    <text evidence="3">The sequence shown here is derived from an EMBL/GenBank/DDBJ whole genome shotgun (WGS) entry which is preliminary data.</text>
</comment>
<dbReference type="GO" id="GO:0016627">
    <property type="term" value="F:oxidoreductase activity, acting on the CH-CH group of donors"/>
    <property type="evidence" value="ECO:0007669"/>
    <property type="project" value="TreeGrafter"/>
</dbReference>
<dbReference type="SUPFAM" id="SSF50475">
    <property type="entry name" value="FMN-binding split barrel"/>
    <property type="match status" value="1"/>
</dbReference>
<dbReference type="GO" id="GO:0070967">
    <property type="term" value="F:coenzyme F420 binding"/>
    <property type="evidence" value="ECO:0007669"/>
    <property type="project" value="TreeGrafter"/>
</dbReference>